<accession>A0A6C0E7U1</accession>
<dbReference type="EMBL" id="MN739749">
    <property type="protein sequence ID" value="QHT24812.1"/>
    <property type="molecule type" value="Genomic_DNA"/>
</dbReference>
<name>A0A6C0E7U1_9ZZZZ</name>
<evidence type="ECO:0000313" key="1">
    <source>
        <dbReference type="EMBL" id="QHT24812.1"/>
    </source>
</evidence>
<proteinExistence type="predicted"/>
<reference evidence="1" key="1">
    <citation type="journal article" date="2020" name="Nature">
        <title>Giant virus diversity and host interactions through global metagenomics.</title>
        <authorList>
            <person name="Schulz F."/>
            <person name="Roux S."/>
            <person name="Paez-Espino D."/>
            <person name="Jungbluth S."/>
            <person name="Walsh D.A."/>
            <person name="Denef V.J."/>
            <person name="McMahon K.D."/>
            <person name="Konstantinidis K.T."/>
            <person name="Eloe-Fadrosh E.A."/>
            <person name="Kyrpides N.C."/>
            <person name="Woyke T."/>
        </authorList>
    </citation>
    <scope>NUCLEOTIDE SEQUENCE</scope>
    <source>
        <strain evidence="1">GVMAG-M-3300023179-150</strain>
    </source>
</reference>
<organism evidence="1">
    <name type="scientific">viral metagenome</name>
    <dbReference type="NCBI Taxonomy" id="1070528"/>
    <lineage>
        <taxon>unclassified sequences</taxon>
        <taxon>metagenomes</taxon>
        <taxon>organismal metagenomes</taxon>
    </lineage>
</organism>
<dbReference type="AlphaFoldDB" id="A0A6C0E7U1"/>
<sequence>MYKFNIKNRFKYTVDSNNEYHSFNDQPAIEYFDSTKIWMKHGVIDRCQYLGPAFYSNTKMEYYNNGKLHCDFGPAVIEIKNNENLNTIYFVNGIYKKKISKYNCGANILELFDENYDINYEVEDENYDENYDCCHLIDGDFDTVTIYKKNNQLHRIDGPAFDITTMDHESPYFYKNKQIDMSKITIFNDENITVVYGVNYNNIVNIFRIPNKVLYIDRSGPSPTIHHQADLELMKKDRLSNPGPLKYLHYETQFAKEINENTPIYSKTSNLYKLLKDRIEIFEKYILGLSQQQICDQNTWTTSNITHNIDLRYLDNYTGPLYTIYTCGDDIIYNIFTWVNNGVKENIDKNKISIYENEDYIWICGINLKECGCKSILSPYCAIQIKIENKKLYDYFISDGYCYMSQDDQIIFDNIGIHICDLSYEDMINPDKLASILYDKS</sequence>
<protein>
    <submittedName>
        <fullName evidence="1">Uncharacterized protein</fullName>
    </submittedName>
</protein>